<keyword evidence="7" id="KW-1185">Reference proteome</keyword>
<sequence length="177" mass="19443">MSACRNLPALLNPSTPLSVLSSRIKSNVDGRYLVDGVPFSCCNPASPRPCIQHRLTNNSAHYNYEYQTEELNIYIRGCRAALVSYYMGLMNSIGAGVLSIFMVQASVLVSLRYLQTSMEAVAGQENTEIETEGYLLEKSLKETIKEYVDPVLKVLLINQVDPATEGEKKAEEGASAS</sequence>
<keyword evidence="3 5" id="KW-1133">Transmembrane helix</keyword>
<keyword evidence="4 5" id="KW-0472">Membrane</keyword>
<dbReference type="GO" id="GO:0007601">
    <property type="term" value="P:visual perception"/>
    <property type="evidence" value="ECO:0007669"/>
    <property type="project" value="InterPro"/>
</dbReference>
<evidence type="ECO:0000256" key="5">
    <source>
        <dbReference type="SAM" id="Phobius"/>
    </source>
</evidence>
<comment type="caution">
    <text evidence="6">The sequence shown here is derived from an EMBL/GenBank/DDBJ whole genome shotgun (WGS) entry which is preliminary data.</text>
</comment>
<comment type="subcellular location">
    <subcellularLocation>
        <location evidence="1">Membrane</location>
        <topology evidence="1">Multi-pass membrane protein</topology>
    </subcellularLocation>
</comment>
<evidence type="ECO:0000256" key="2">
    <source>
        <dbReference type="ARBA" id="ARBA00022692"/>
    </source>
</evidence>
<accession>A0A8T2PMS4</accession>
<feature type="transmembrane region" description="Helical" evidence="5">
    <location>
        <begin position="93"/>
        <end position="114"/>
    </location>
</feature>
<dbReference type="InterPro" id="IPR018498">
    <property type="entry name" value="Peripherin/rom-1_CS"/>
</dbReference>
<dbReference type="PRINTS" id="PR00218">
    <property type="entry name" value="PERIPHERNRDS"/>
</dbReference>
<gene>
    <name evidence="6" type="ORF">JZ751_023253</name>
</gene>
<dbReference type="OrthoDB" id="9836210at2759"/>
<evidence type="ECO:0000256" key="4">
    <source>
        <dbReference type="ARBA" id="ARBA00023136"/>
    </source>
</evidence>
<evidence type="ECO:0000256" key="1">
    <source>
        <dbReference type="ARBA" id="ARBA00004141"/>
    </source>
</evidence>
<organism evidence="6 7">
    <name type="scientific">Albula glossodonta</name>
    <name type="common">roundjaw bonefish</name>
    <dbReference type="NCBI Taxonomy" id="121402"/>
    <lineage>
        <taxon>Eukaryota</taxon>
        <taxon>Metazoa</taxon>
        <taxon>Chordata</taxon>
        <taxon>Craniata</taxon>
        <taxon>Vertebrata</taxon>
        <taxon>Euteleostomi</taxon>
        <taxon>Actinopterygii</taxon>
        <taxon>Neopterygii</taxon>
        <taxon>Teleostei</taxon>
        <taxon>Albuliformes</taxon>
        <taxon>Albulidae</taxon>
        <taxon>Albula</taxon>
    </lineage>
</organism>
<evidence type="ECO:0000256" key="3">
    <source>
        <dbReference type="ARBA" id="ARBA00022989"/>
    </source>
</evidence>
<dbReference type="GO" id="GO:0016020">
    <property type="term" value="C:membrane"/>
    <property type="evidence" value="ECO:0007669"/>
    <property type="project" value="UniProtKB-SubCell"/>
</dbReference>
<evidence type="ECO:0000313" key="7">
    <source>
        <dbReference type="Proteomes" id="UP000824540"/>
    </source>
</evidence>
<evidence type="ECO:0000313" key="6">
    <source>
        <dbReference type="EMBL" id="KAG9352002.1"/>
    </source>
</evidence>
<protein>
    <submittedName>
        <fullName evidence="6">Uncharacterized protein</fullName>
    </submittedName>
</protein>
<dbReference type="Pfam" id="PF00335">
    <property type="entry name" value="Tetraspanin"/>
    <property type="match status" value="1"/>
</dbReference>
<dbReference type="AlphaFoldDB" id="A0A8T2PMS4"/>
<dbReference type="Proteomes" id="UP000824540">
    <property type="component" value="Unassembled WGS sequence"/>
</dbReference>
<dbReference type="InterPro" id="IPR018499">
    <property type="entry name" value="Tetraspanin/Peripherin"/>
</dbReference>
<reference evidence="6" key="1">
    <citation type="thesis" date="2021" institute="BYU ScholarsArchive" country="Provo, UT, USA">
        <title>Applications of and Algorithms for Genome Assembly and Genomic Analyses with an Emphasis on Marine Teleosts.</title>
        <authorList>
            <person name="Pickett B.D."/>
        </authorList>
    </citation>
    <scope>NUCLEOTIDE SEQUENCE</scope>
    <source>
        <strain evidence="6">HI-2016</strain>
    </source>
</reference>
<keyword evidence="2 5" id="KW-0812">Transmembrane</keyword>
<name>A0A8T2PMS4_9TELE</name>
<dbReference type="PROSITE" id="PS00930">
    <property type="entry name" value="RDS_ROM1"/>
    <property type="match status" value="1"/>
</dbReference>
<proteinExistence type="predicted"/>
<dbReference type="EMBL" id="JAFBMS010000006">
    <property type="protein sequence ID" value="KAG9352002.1"/>
    <property type="molecule type" value="Genomic_DNA"/>
</dbReference>
<dbReference type="InterPro" id="IPR000830">
    <property type="entry name" value="Peripherin/rom-1"/>
</dbReference>